<keyword evidence="3" id="KW-1185">Reference proteome</keyword>
<dbReference type="SUPFAM" id="SSF51182">
    <property type="entry name" value="RmlC-like cupins"/>
    <property type="match status" value="1"/>
</dbReference>
<proteinExistence type="predicted"/>
<dbReference type="RefSeq" id="WP_274202962.1">
    <property type="nucleotide sequence ID" value="NZ_JAQZAO010000012.1"/>
</dbReference>
<evidence type="ECO:0000259" key="1">
    <source>
        <dbReference type="Pfam" id="PF07883"/>
    </source>
</evidence>
<organism evidence="2 3">
    <name type="scientific">Actinomycetospora lemnae</name>
    <dbReference type="NCBI Taxonomy" id="3019891"/>
    <lineage>
        <taxon>Bacteria</taxon>
        <taxon>Bacillati</taxon>
        <taxon>Actinomycetota</taxon>
        <taxon>Actinomycetes</taxon>
        <taxon>Pseudonocardiales</taxon>
        <taxon>Pseudonocardiaceae</taxon>
        <taxon>Actinomycetospora</taxon>
    </lineage>
</organism>
<feature type="domain" description="Cupin type-2" evidence="1">
    <location>
        <begin position="44"/>
        <end position="114"/>
    </location>
</feature>
<dbReference type="InterPro" id="IPR014710">
    <property type="entry name" value="RmlC-like_jellyroll"/>
</dbReference>
<dbReference type="Gene3D" id="2.60.120.10">
    <property type="entry name" value="Jelly Rolls"/>
    <property type="match status" value="1"/>
</dbReference>
<dbReference type="Proteomes" id="UP001300763">
    <property type="component" value="Unassembled WGS sequence"/>
</dbReference>
<sequence length="141" mass="15512">MTNRSHILGLPEIHRGSAGETITKPDGTRVRYCLFDEYEVHYNELPAGVRQAWHHHEQVEEAICVTDGQVTLHWIDDGGGQQATTLDRGDLVRLGTAPHTLENQSTSTAQFVVVKTVPSGGGHRETFLTDKFLDNPPGSPS</sequence>
<accession>A0ABT5T216</accession>
<dbReference type="Pfam" id="PF07883">
    <property type="entry name" value="Cupin_2"/>
    <property type="match status" value="1"/>
</dbReference>
<name>A0ABT5T216_9PSEU</name>
<dbReference type="EMBL" id="JAQZAO010000012">
    <property type="protein sequence ID" value="MDD7968431.1"/>
    <property type="molecule type" value="Genomic_DNA"/>
</dbReference>
<dbReference type="InterPro" id="IPR013096">
    <property type="entry name" value="Cupin_2"/>
</dbReference>
<evidence type="ECO:0000313" key="3">
    <source>
        <dbReference type="Proteomes" id="UP001300763"/>
    </source>
</evidence>
<reference evidence="2 3" key="1">
    <citation type="submission" date="2023-02" db="EMBL/GenBank/DDBJ databases">
        <title>Genome sequencing required for Actinomycetospora new species description.</title>
        <authorList>
            <person name="Saimee Y."/>
            <person name="Duangmal K."/>
        </authorList>
    </citation>
    <scope>NUCLEOTIDE SEQUENCE [LARGE SCALE GENOMIC DNA]</scope>
    <source>
        <strain evidence="2 3">DW7H6</strain>
    </source>
</reference>
<gene>
    <name evidence="2" type="ORF">PGB27_24070</name>
</gene>
<evidence type="ECO:0000313" key="2">
    <source>
        <dbReference type="EMBL" id="MDD7968431.1"/>
    </source>
</evidence>
<comment type="caution">
    <text evidence="2">The sequence shown here is derived from an EMBL/GenBank/DDBJ whole genome shotgun (WGS) entry which is preliminary data.</text>
</comment>
<protein>
    <submittedName>
        <fullName evidence="2">Cupin domain-containing protein</fullName>
    </submittedName>
</protein>
<dbReference type="InterPro" id="IPR011051">
    <property type="entry name" value="RmlC_Cupin_sf"/>
</dbReference>